<keyword evidence="9" id="KW-0282">Flagellum</keyword>
<name>A0A5B8XXB4_9DELT</name>
<keyword evidence="4 6" id="KW-0975">Bacterial flagellum</keyword>
<evidence type="ECO:0000256" key="2">
    <source>
        <dbReference type="ARBA" id="ARBA00009677"/>
    </source>
</evidence>
<proteinExistence type="inferred from homology"/>
<gene>
    <name evidence="9" type="primary">flgB</name>
    <name evidence="9" type="ORF">FRD01_15650</name>
</gene>
<evidence type="ECO:0000313" key="9">
    <source>
        <dbReference type="EMBL" id="QED28643.1"/>
    </source>
</evidence>
<dbReference type="AlphaFoldDB" id="A0A5B8XXB4"/>
<dbReference type="NCBIfam" id="TIGR01396">
    <property type="entry name" value="FlgB"/>
    <property type="match status" value="1"/>
</dbReference>
<keyword evidence="9" id="KW-0969">Cilium</keyword>
<dbReference type="RefSeq" id="WP_146961252.1">
    <property type="nucleotide sequence ID" value="NZ_CP042467.1"/>
</dbReference>
<comment type="similarity">
    <text evidence="2 6">Belongs to the flagella basal body rod proteins family.</text>
</comment>
<dbReference type="PROSITE" id="PS00588">
    <property type="entry name" value="FLAGELLA_BB_ROD"/>
    <property type="match status" value="1"/>
</dbReference>
<reference evidence="9 10" key="1">
    <citation type="submission" date="2019-08" db="EMBL/GenBank/DDBJ databases">
        <authorList>
            <person name="Liang Q."/>
        </authorList>
    </citation>
    <scope>NUCLEOTIDE SEQUENCE [LARGE SCALE GENOMIC DNA]</scope>
    <source>
        <strain evidence="9 10">V1718</strain>
    </source>
</reference>
<keyword evidence="9" id="KW-0966">Cell projection</keyword>
<evidence type="ECO:0000256" key="1">
    <source>
        <dbReference type="ARBA" id="ARBA00004117"/>
    </source>
</evidence>
<dbReference type="Proteomes" id="UP000321595">
    <property type="component" value="Chromosome"/>
</dbReference>
<dbReference type="PANTHER" id="PTHR30435">
    <property type="entry name" value="FLAGELLAR PROTEIN"/>
    <property type="match status" value="1"/>
</dbReference>
<dbReference type="InterPro" id="IPR001444">
    <property type="entry name" value="Flag_bb_rod_N"/>
</dbReference>
<evidence type="ECO:0000256" key="4">
    <source>
        <dbReference type="ARBA" id="ARBA00023143"/>
    </source>
</evidence>
<feature type="compositionally biased region" description="Basic and acidic residues" evidence="7">
    <location>
        <begin position="77"/>
        <end position="90"/>
    </location>
</feature>
<evidence type="ECO:0000256" key="5">
    <source>
        <dbReference type="ARBA" id="ARBA00024934"/>
    </source>
</evidence>
<dbReference type="Pfam" id="PF00460">
    <property type="entry name" value="Flg_bb_rod"/>
    <property type="match status" value="1"/>
</dbReference>
<dbReference type="InterPro" id="IPR019776">
    <property type="entry name" value="Flagellar_basal_body_rod_CS"/>
</dbReference>
<dbReference type="InterPro" id="IPR006300">
    <property type="entry name" value="FlgB"/>
</dbReference>
<evidence type="ECO:0000256" key="6">
    <source>
        <dbReference type="PIRNR" id="PIRNR002889"/>
    </source>
</evidence>
<dbReference type="EMBL" id="CP042467">
    <property type="protein sequence ID" value="QED28643.1"/>
    <property type="molecule type" value="Genomic_DNA"/>
</dbReference>
<dbReference type="OrthoDB" id="9788334at2"/>
<dbReference type="PIRSF" id="PIRSF002889">
    <property type="entry name" value="Rod_FlgB"/>
    <property type="match status" value="1"/>
</dbReference>
<feature type="region of interest" description="Disordered" evidence="7">
    <location>
        <begin position="56"/>
        <end position="90"/>
    </location>
</feature>
<comment type="subcellular location">
    <subcellularLocation>
        <location evidence="1 6">Bacterial flagellum basal body</location>
    </subcellularLocation>
</comment>
<evidence type="ECO:0000256" key="3">
    <source>
        <dbReference type="ARBA" id="ARBA00014376"/>
    </source>
</evidence>
<feature type="domain" description="Flagellar basal body rod protein N-terminal" evidence="8">
    <location>
        <begin position="15"/>
        <end position="39"/>
    </location>
</feature>
<feature type="compositionally biased region" description="Polar residues" evidence="7">
    <location>
        <begin position="60"/>
        <end position="76"/>
    </location>
</feature>
<comment type="function">
    <text evidence="5 6">Structural component of flagellum, the bacterial motility apparatus. Part of the rod structure of flagellar basal body.</text>
</comment>
<comment type="subunit">
    <text evidence="6">The basal body constitutes a major portion of the flagellar organelle and consists of a number of rings mounted on a central rod.</text>
</comment>
<organism evidence="9 10">
    <name type="scientific">Microvenator marinus</name>
    <dbReference type="NCBI Taxonomy" id="2600177"/>
    <lineage>
        <taxon>Bacteria</taxon>
        <taxon>Deltaproteobacteria</taxon>
        <taxon>Bradymonadales</taxon>
        <taxon>Microvenatoraceae</taxon>
        <taxon>Microvenator</taxon>
    </lineage>
</organism>
<accession>A0A5B8XXB4</accession>
<sequence>MTILNDSTLSLLERGLNVGMRRQLVLSSNVANLDTPGFTPSDVDFESALSKAQAAGKPVATNSRHLSLNSAESDIPTSERPDKVESRDGNSVDLDMQMARLGQNAVSYQANIKAASKKLAILKYAASEGAL</sequence>
<protein>
    <recommendedName>
        <fullName evidence="3 6">Flagellar basal body rod protein FlgB</fullName>
    </recommendedName>
</protein>
<dbReference type="KEGG" id="bbae:FRD01_15650"/>
<evidence type="ECO:0000313" key="10">
    <source>
        <dbReference type="Proteomes" id="UP000321595"/>
    </source>
</evidence>
<dbReference type="PANTHER" id="PTHR30435:SF12">
    <property type="entry name" value="FLAGELLAR BASAL BODY ROD PROTEIN FLGB"/>
    <property type="match status" value="1"/>
</dbReference>
<dbReference type="GO" id="GO:0071978">
    <property type="term" value="P:bacterial-type flagellum-dependent swarming motility"/>
    <property type="evidence" value="ECO:0007669"/>
    <property type="project" value="TreeGrafter"/>
</dbReference>
<evidence type="ECO:0000256" key="7">
    <source>
        <dbReference type="SAM" id="MobiDB-lite"/>
    </source>
</evidence>
<evidence type="ECO:0000259" key="8">
    <source>
        <dbReference type="Pfam" id="PF00460"/>
    </source>
</evidence>
<dbReference type="GO" id="GO:0030694">
    <property type="term" value="C:bacterial-type flagellum basal body, rod"/>
    <property type="evidence" value="ECO:0007669"/>
    <property type="project" value="InterPro"/>
</dbReference>
<keyword evidence="10" id="KW-1185">Reference proteome</keyword>